<name>A0A0D8IED2_9CLOT</name>
<keyword evidence="2" id="KW-1185">Reference proteome</keyword>
<reference evidence="1 2" key="1">
    <citation type="submission" date="2014-10" db="EMBL/GenBank/DDBJ databases">
        <title>Genome sequence of Clostridium aceticum DSM 1496.</title>
        <authorList>
            <person name="Poehlein A."/>
            <person name="Schiel-Bengelsdorf B."/>
            <person name="Gottschalk G."/>
            <person name="Duerre P."/>
            <person name="Daniel R."/>
        </authorList>
    </citation>
    <scope>NUCLEOTIDE SEQUENCE [LARGE SCALE GENOMIC DNA]</scope>
    <source>
        <strain evidence="1 2">DSM 1496</strain>
    </source>
</reference>
<dbReference type="SUPFAM" id="SSF53335">
    <property type="entry name" value="S-adenosyl-L-methionine-dependent methyltransferases"/>
    <property type="match status" value="1"/>
</dbReference>
<dbReference type="STRING" id="84022.CACET_c04570"/>
<sequence length="211" mass="23969">MELRPFITRELEKILSKHPTTGRILFPYYRGKVAKEIEIVNICKEDKVLCIGGGSFPCTALEIALKTGADVEVVDVDPIAIDNSRRVIEKYHLDKKIKVFQESGQEVDPSNFTVIHIARQACPHEEILNNILKKATQGTRILVRSPRNSLKDIYTLLQRARYCDKYSCREEENTIMRETLLYIKNLGGKNNEKASPVYSRDTAGVHHPMAG</sequence>
<evidence type="ECO:0000313" key="1">
    <source>
        <dbReference type="EMBL" id="AKL93973.1"/>
    </source>
</evidence>
<dbReference type="RefSeq" id="WP_044823155.1">
    <property type="nucleotide sequence ID" value="NZ_CP009687.1"/>
</dbReference>
<evidence type="ECO:0000313" key="2">
    <source>
        <dbReference type="Proteomes" id="UP000035704"/>
    </source>
</evidence>
<gene>
    <name evidence="1" type="ORF">CACET_c04570</name>
</gene>
<dbReference type="KEGG" id="cace:CACET_c04570"/>
<dbReference type="CDD" id="cd02440">
    <property type="entry name" value="AdoMet_MTases"/>
    <property type="match status" value="1"/>
</dbReference>
<dbReference type="Gene3D" id="3.40.50.150">
    <property type="entry name" value="Vaccinia Virus protein VP39"/>
    <property type="match status" value="1"/>
</dbReference>
<dbReference type="InterPro" id="IPR029063">
    <property type="entry name" value="SAM-dependent_MTases_sf"/>
</dbReference>
<dbReference type="AlphaFoldDB" id="A0A0D8IED2"/>
<dbReference type="Proteomes" id="UP000035704">
    <property type="component" value="Chromosome"/>
</dbReference>
<dbReference type="PATRIC" id="fig|84022.5.peg.1634"/>
<accession>A0A0D8IED2</accession>
<organism evidence="1 2">
    <name type="scientific">Clostridium aceticum</name>
    <dbReference type="NCBI Taxonomy" id="84022"/>
    <lineage>
        <taxon>Bacteria</taxon>
        <taxon>Bacillati</taxon>
        <taxon>Bacillota</taxon>
        <taxon>Clostridia</taxon>
        <taxon>Eubacteriales</taxon>
        <taxon>Clostridiaceae</taxon>
        <taxon>Clostridium</taxon>
    </lineage>
</organism>
<dbReference type="OrthoDB" id="1956540at2"/>
<proteinExistence type="predicted"/>
<dbReference type="EMBL" id="CP009687">
    <property type="protein sequence ID" value="AKL93973.1"/>
    <property type="molecule type" value="Genomic_DNA"/>
</dbReference>
<protein>
    <submittedName>
        <fullName evidence="1">Uncharacterized protein</fullName>
    </submittedName>
</protein>